<gene>
    <name evidence="2" type="ORF">TP70_00305</name>
</gene>
<dbReference type="InterPro" id="IPR013149">
    <property type="entry name" value="ADH-like_C"/>
</dbReference>
<proteinExistence type="predicted"/>
<evidence type="ECO:0000313" key="2">
    <source>
        <dbReference type="EMBL" id="KIX91759.1"/>
    </source>
</evidence>
<dbReference type="NCBIfam" id="TIGR02823">
    <property type="entry name" value="oxido_YhdH"/>
    <property type="match status" value="1"/>
</dbReference>
<evidence type="ECO:0000259" key="1">
    <source>
        <dbReference type="SMART" id="SM00829"/>
    </source>
</evidence>
<comment type="caution">
    <text evidence="2">The sequence shown here is derived from an EMBL/GenBank/DDBJ whole genome shotgun (WGS) entry which is preliminary data.</text>
</comment>
<dbReference type="RefSeq" id="WP_044358507.1">
    <property type="nucleotide sequence ID" value="NZ_JXWY01000002.1"/>
</dbReference>
<dbReference type="Proteomes" id="UP000032366">
    <property type="component" value="Unassembled WGS sequence"/>
</dbReference>
<dbReference type="Pfam" id="PF00107">
    <property type="entry name" value="ADH_zinc_N"/>
    <property type="match status" value="1"/>
</dbReference>
<dbReference type="InterPro" id="IPR020843">
    <property type="entry name" value="ER"/>
</dbReference>
<accession>A0ABR5CAM2</accession>
<dbReference type="PANTHER" id="PTHR43677:SF1">
    <property type="entry name" value="ACRYLYL-COA REDUCTASE ACUI-RELATED"/>
    <property type="match status" value="1"/>
</dbReference>
<dbReference type="Gene3D" id="3.40.50.720">
    <property type="entry name" value="NAD(P)-binding Rossmann-like Domain"/>
    <property type="match status" value="1"/>
</dbReference>
<dbReference type="InterPro" id="IPR014188">
    <property type="entry name" value="Acrylyl-CoA_reductase_AcuI"/>
</dbReference>
<organism evidence="2 3">
    <name type="scientific">Staphylococcus microti</name>
    <dbReference type="NCBI Taxonomy" id="569857"/>
    <lineage>
        <taxon>Bacteria</taxon>
        <taxon>Bacillati</taxon>
        <taxon>Bacillota</taxon>
        <taxon>Bacilli</taxon>
        <taxon>Bacillales</taxon>
        <taxon>Staphylococcaceae</taxon>
        <taxon>Staphylococcus</taxon>
    </lineage>
</organism>
<dbReference type="SUPFAM" id="SSF51735">
    <property type="entry name" value="NAD(P)-binding Rossmann-fold domains"/>
    <property type="match status" value="1"/>
</dbReference>
<dbReference type="SUPFAM" id="SSF50129">
    <property type="entry name" value="GroES-like"/>
    <property type="match status" value="1"/>
</dbReference>
<name>A0ABR5CAM2_9STAP</name>
<dbReference type="Pfam" id="PF08240">
    <property type="entry name" value="ADH_N"/>
    <property type="match status" value="1"/>
</dbReference>
<dbReference type="Gene3D" id="3.90.180.10">
    <property type="entry name" value="Medium-chain alcohol dehydrogenases, catalytic domain"/>
    <property type="match status" value="1"/>
</dbReference>
<dbReference type="InterPro" id="IPR051397">
    <property type="entry name" value="Zn-ADH-like_protein"/>
</dbReference>
<evidence type="ECO:0000313" key="3">
    <source>
        <dbReference type="Proteomes" id="UP000032366"/>
    </source>
</evidence>
<keyword evidence="3" id="KW-1185">Reference proteome</keyword>
<dbReference type="InterPro" id="IPR013154">
    <property type="entry name" value="ADH-like_N"/>
</dbReference>
<feature type="domain" description="Enoyl reductase (ER)" evidence="1">
    <location>
        <begin position="15"/>
        <end position="325"/>
    </location>
</feature>
<dbReference type="SMART" id="SM00829">
    <property type="entry name" value="PKS_ER"/>
    <property type="match status" value="1"/>
</dbReference>
<dbReference type="InterPro" id="IPR011032">
    <property type="entry name" value="GroES-like_sf"/>
</dbReference>
<dbReference type="InterPro" id="IPR036291">
    <property type="entry name" value="NAD(P)-bd_dom_sf"/>
</dbReference>
<dbReference type="EMBL" id="JXWY01000002">
    <property type="protein sequence ID" value="KIX91759.1"/>
    <property type="molecule type" value="Genomic_DNA"/>
</dbReference>
<protein>
    <submittedName>
        <fullName evidence="2">Quinone oxidoreductase</fullName>
    </submittedName>
</protein>
<sequence>MMQSFKAFVLSEQEGTFTPAFQTLTTADLPDGDVTVRVHYSSINYKDMLATQPNNKIIRQYPRIPGIDLAGTVIDSQHPQFKKGDQVIATGYDLGVSHDGGFSEVMRLNGDWLVPLPENLTLEEAMIIGTAGYTAALSVDALEQNGLTHDKGPVLVRGASGGVGTIATMILHTLGYEVIASSDNTDYAATLKKIGASDVIPRISDVTPKALSKTEWQAVVDPVGGPSIEEVLKRIHPSGALALSGNAGGTAFESTVFPFILRGLRLIGIDSVYTPMAYRQHIWQRLATDFKSAHLHTIKQVIAFAELQNGLEAVHQSTHNGRIVIDMQVENPLQND</sequence>
<reference evidence="2 3" key="1">
    <citation type="submission" date="2015-01" db="EMBL/GenBank/DDBJ databases">
        <authorList>
            <person name="Guo J."/>
        </authorList>
    </citation>
    <scope>NUCLEOTIDE SEQUENCE [LARGE SCALE GENOMIC DNA]</scope>
    <source>
        <strain evidence="2 3">DSM 22147</strain>
    </source>
</reference>
<dbReference type="PANTHER" id="PTHR43677">
    <property type="entry name" value="SHORT-CHAIN DEHYDROGENASE/REDUCTASE"/>
    <property type="match status" value="1"/>
</dbReference>